<accession>A0A2P2PJ48</accession>
<proteinExistence type="predicted"/>
<evidence type="ECO:0000313" key="1">
    <source>
        <dbReference type="EMBL" id="MBX54780.1"/>
    </source>
</evidence>
<protein>
    <submittedName>
        <fullName evidence="1">Uncharacterized protein</fullName>
    </submittedName>
</protein>
<reference evidence="1" key="1">
    <citation type="submission" date="2018-02" db="EMBL/GenBank/DDBJ databases">
        <title>Rhizophora mucronata_Transcriptome.</title>
        <authorList>
            <person name="Meera S.P."/>
            <person name="Sreeshan A."/>
            <person name="Augustine A."/>
        </authorList>
    </citation>
    <scope>NUCLEOTIDE SEQUENCE</scope>
    <source>
        <tissue evidence="1">Leaf</tissue>
    </source>
</reference>
<dbReference type="EMBL" id="GGEC01074296">
    <property type="protein sequence ID" value="MBX54780.1"/>
    <property type="molecule type" value="Transcribed_RNA"/>
</dbReference>
<sequence>MILLLPHSVYRFLFLLQSCLLAYQNF</sequence>
<name>A0A2P2PJ48_RHIMU</name>
<dbReference type="AlphaFoldDB" id="A0A2P2PJ48"/>
<organism evidence="1">
    <name type="scientific">Rhizophora mucronata</name>
    <name type="common">Asiatic mangrove</name>
    <dbReference type="NCBI Taxonomy" id="61149"/>
    <lineage>
        <taxon>Eukaryota</taxon>
        <taxon>Viridiplantae</taxon>
        <taxon>Streptophyta</taxon>
        <taxon>Embryophyta</taxon>
        <taxon>Tracheophyta</taxon>
        <taxon>Spermatophyta</taxon>
        <taxon>Magnoliopsida</taxon>
        <taxon>eudicotyledons</taxon>
        <taxon>Gunneridae</taxon>
        <taxon>Pentapetalae</taxon>
        <taxon>rosids</taxon>
        <taxon>fabids</taxon>
        <taxon>Malpighiales</taxon>
        <taxon>Rhizophoraceae</taxon>
        <taxon>Rhizophora</taxon>
    </lineage>
</organism>